<comment type="caution">
    <text evidence="1">The sequence shown here is derived from an EMBL/GenBank/DDBJ whole genome shotgun (WGS) entry which is preliminary data.</text>
</comment>
<dbReference type="EMBL" id="QHCR01000008">
    <property type="protein sequence ID" value="RHX78360.1"/>
    <property type="molecule type" value="Genomic_DNA"/>
</dbReference>
<evidence type="ECO:0000313" key="1">
    <source>
        <dbReference type="EMBL" id="RHX78360.1"/>
    </source>
</evidence>
<dbReference type="Proteomes" id="UP000285569">
    <property type="component" value="Unassembled WGS sequence"/>
</dbReference>
<name>A0ABX9M0D3_9LEPT</name>
<keyword evidence="2" id="KW-1185">Reference proteome</keyword>
<protein>
    <submittedName>
        <fullName evidence="1">Uncharacterized protein</fullName>
    </submittedName>
</protein>
<evidence type="ECO:0000313" key="2">
    <source>
        <dbReference type="Proteomes" id="UP000285569"/>
    </source>
</evidence>
<organism evidence="1 2">
    <name type="scientific">Leptospira yasudae</name>
    <dbReference type="NCBI Taxonomy" id="2202201"/>
    <lineage>
        <taxon>Bacteria</taxon>
        <taxon>Pseudomonadati</taxon>
        <taxon>Spirochaetota</taxon>
        <taxon>Spirochaetia</taxon>
        <taxon>Leptospirales</taxon>
        <taxon>Leptospiraceae</taxon>
        <taxon>Leptospira</taxon>
    </lineage>
</organism>
<sequence>MPSPWLSERKRYWSDHRIDTSKKYDLLWMPQMMKRFIGAPQGASSIRRDVIQEFSRSMVDIAKAIKRSGLTAFVKPYNAITVSLLENTYRSIREEGSDSIVISGAYDKGLTLELLGDCLIVLWDQPGTGFLECLSCGIPTLVLWGRLYCEEEEWTRQDFDVLEKHNIVHRSVETLLEEASRLIKNPVVWMNEPSRKAAIDSFCNQYALTSEDWSADWKRYLKSLK</sequence>
<proteinExistence type="predicted"/>
<accession>A0ABX9M0D3</accession>
<reference evidence="2" key="1">
    <citation type="submission" date="2018-05" db="EMBL/GenBank/DDBJ databases">
        <title>Leptospira yasudae sp. nov. and Leptospira stimsonii sp. nov., two pathogenic species of the genus Leptospira isolated from environmental sources.</title>
        <authorList>
            <person name="Casanovas-Massana A."/>
            <person name="Hamond C."/>
            <person name="Santos L.A."/>
            <person name="Hacker K.P."/>
            <person name="Balassiano I."/>
            <person name="Medeiros M.A."/>
            <person name="Reis M.G."/>
            <person name="Ko A.I."/>
            <person name="Wunder E.A."/>
        </authorList>
    </citation>
    <scope>NUCLEOTIDE SEQUENCE [LARGE SCALE GENOMIC DNA]</scope>
    <source>
        <strain evidence="2">B21</strain>
    </source>
</reference>
<reference evidence="1 2" key="2">
    <citation type="journal article" date="2020" name="Int. J. Syst. Evol. Microbiol.">
        <title>Leptospira yasudae sp. nov. and Leptospira stimsonii sp. nov., two new species of the pathogenic group isolated from environmental sources.</title>
        <authorList>
            <person name="Casanovas-Massana A."/>
            <person name="Hamond C."/>
            <person name="Santos L.A."/>
            <person name="de Oliveira D."/>
            <person name="Hacker K.P."/>
            <person name="Balassiano I."/>
            <person name="Costa F."/>
            <person name="Medeiros M.A."/>
            <person name="Reis M.G."/>
            <person name="Ko A.I."/>
            <person name="Wunder E.A."/>
        </authorList>
    </citation>
    <scope>NUCLEOTIDE SEQUENCE [LARGE SCALE GENOMIC DNA]</scope>
    <source>
        <strain evidence="1 2">B21</strain>
    </source>
</reference>
<gene>
    <name evidence="1" type="ORF">DLM77_17785</name>
</gene>